<dbReference type="EMBL" id="JAPMLT010000010">
    <property type="protein sequence ID" value="MCX7571305.1"/>
    <property type="molecule type" value="Genomic_DNA"/>
</dbReference>
<keyword evidence="3" id="KW-0813">Transport</keyword>
<dbReference type="Pfam" id="PF00496">
    <property type="entry name" value="SBP_bac_5"/>
    <property type="match status" value="1"/>
</dbReference>
<sequence length="699" mass="78059">MNRMISRLALFLALIFCFQTLQTPPLAFAQGEQDTIRLTMSGSLPLTPGSLNFLTHNTQEGLMRKNPHDKAGGVMPGLAASYDVSADGLTYTFHLRNTTYSDGTPIIADDFVYAWERFQAAEPPEYVRSLEIRTLTAVDDSTVQATFAHPGEYLIRIFGNDTITPIKRSYATAQGDLYGTIGHTQYSGPFQATEYTKDYVVLTKNTRYWDAANVHYKRAVIYRTLDAQSSALYYQSGMLDEAAVAFSHAPFLGQEDWLYIPSSRITYLNLQTKTGPLANKHIRRALMLSFDQDIYGDQAMHGLIPRGIYGTNNEFRLEHQTPNRYDLEQARSELAVGLSELGLSALPTLTVDTERAESYQYLTALWKDKLGIDVQVVDRSFDEIYQRIASGESELSVLVWSPDFNDPSNYLNLFRTDEQGYPQRGYDQNPLFTVLMKDADTTRDQGLRMVKLADAERLLLDEAAVIPLYSFDYFTALQPYVDLAVAEWSNTWDLKTSKEYARPAQTVHAFNDAYQIPTYAQTPVEKLLNRDVVGGVGSEMFAPGANVTRAQFLKMIIKSVGLPAQQADTQFTDVDGNAWYAPYVETAVAHRLVQGSRDVSGNWVFRPNAPITRAEMATILNNAYRYSVSGSTPHFTDTGEHWAKEAIRAVRSAGAITGYPDGSFHPNATAMRADAATVVYRAFLDLNVAGGYELGPAQR</sequence>
<evidence type="ECO:0000256" key="3">
    <source>
        <dbReference type="ARBA" id="ARBA00022448"/>
    </source>
</evidence>
<dbReference type="Proteomes" id="UP001208017">
    <property type="component" value="Unassembled WGS sequence"/>
</dbReference>
<dbReference type="Gene3D" id="3.40.190.10">
    <property type="entry name" value="Periplasmic binding protein-like II"/>
    <property type="match status" value="1"/>
</dbReference>
<evidence type="ECO:0000259" key="6">
    <source>
        <dbReference type="PROSITE" id="PS51272"/>
    </source>
</evidence>
<dbReference type="InterPro" id="IPR039424">
    <property type="entry name" value="SBP_5"/>
</dbReference>
<comment type="subcellular location">
    <subcellularLocation>
        <location evidence="1">Cell envelope</location>
    </subcellularLocation>
</comment>
<dbReference type="RefSeq" id="WP_267152554.1">
    <property type="nucleotide sequence ID" value="NZ_JAPMLT010000010.1"/>
</dbReference>
<dbReference type="Gene3D" id="3.10.105.10">
    <property type="entry name" value="Dipeptide-binding Protein, Domain 3"/>
    <property type="match status" value="1"/>
</dbReference>
<evidence type="ECO:0000313" key="7">
    <source>
        <dbReference type="EMBL" id="MCX7571305.1"/>
    </source>
</evidence>
<gene>
    <name evidence="7" type="ORF">OS242_15235</name>
</gene>
<feature type="domain" description="SLH" evidence="6">
    <location>
        <begin position="567"/>
        <end position="634"/>
    </location>
</feature>
<feature type="domain" description="SLH" evidence="6">
    <location>
        <begin position="635"/>
        <end position="693"/>
    </location>
</feature>
<evidence type="ECO:0000313" key="8">
    <source>
        <dbReference type="Proteomes" id="UP001208017"/>
    </source>
</evidence>
<dbReference type="PANTHER" id="PTHR30290:SF10">
    <property type="entry name" value="PERIPLASMIC OLIGOPEPTIDE-BINDING PROTEIN-RELATED"/>
    <property type="match status" value="1"/>
</dbReference>
<dbReference type="PANTHER" id="PTHR30290">
    <property type="entry name" value="PERIPLASMIC BINDING COMPONENT OF ABC TRANSPORTER"/>
    <property type="match status" value="1"/>
</dbReference>
<dbReference type="Gene3D" id="3.90.76.10">
    <property type="entry name" value="Dipeptide-binding Protein, Domain 1"/>
    <property type="match status" value="1"/>
</dbReference>
<reference evidence="7 8" key="1">
    <citation type="submission" date="2022-11" db="EMBL/GenBank/DDBJ databases">
        <title>Study of microbial diversity in lake waters.</title>
        <authorList>
            <person name="Zhang J."/>
        </authorList>
    </citation>
    <scope>NUCLEOTIDE SEQUENCE [LARGE SCALE GENOMIC DNA]</scope>
    <source>
        <strain evidence="7 8">DT12</strain>
    </source>
</reference>
<dbReference type="CDD" id="cd08504">
    <property type="entry name" value="PBP2_OppA"/>
    <property type="match status" value="1"/>
</dbReference>
<organism evidence="7 8">
    <name type="scientific">Tumebacillus lacus</name>
    <dbReference type="NCBI Taxonomy" id="2995335"/>
    <lineage>
        <taxon>Bacteria</taxon>
        <taxon>Bacillati</taxon>
        <taxon>Bacillota</taxon>
        <taxon>Bacilli</taxon>
        <taxon>Bacillales</taxon>
        <taxon>Alicyclobacillaceae</taxon>
        <taxon>Tumebacillus</taxon>
    </lineage>
</organism>
<evidence type="ECO:0000256" key="2">
    <source>
        <dbReference type="ARBA" id="ARBA00005695"/>
    </source>
</evidence>
<feature type="signal peptide" evidence="5">
    <location>
        <begin position="1"/>
        <end position="29"/>
    </location>
</feature>
<keyword evidence="4 5" id="KW-0732">Signal</keyword>
<dbReference type="SUPFAM" id="SSF53850">
    <property type="entry name" value="Periplasmic binding protein-like II"/>
    <property type="match status" value="1"/>
</dbReference>
<dbReference type="Pfam" id="PF00395">
    <property type="entry name" value="SLH"/>
    <property type="match status" value="3"/>
</dbReference>
<evidence type="ECO:0000256" key="5">
    <source>
        <dbReference type="SAM" id="SignalP"/>
    </source>
</evidence>
<name>A0ABT3X320_9BACL</name>
<comment type="caution">
    <text evidence="7">The sequence shown here is derived from an EMBL/GenBank/DDBJ whole genome shotgun (WGS) entry which is preliminary data.</text>
</comment>
<dbReference type="InterPro" id="IPR001119">
    <property type="entry name" value="SLH_dom"/>
</dbReference>
<comment type="similarity">
    <text evidence="2">Belongs to the bacterial solute-binding protein 5 family.</text>
</comment>
<dbReference type="InterPro" id="IPR000914">
    <property type="entry name" value="SBP_5_dom"/>
</dbReference>
<evidence type="ECO:0000256" key="4">
    <source>
        <dbReference type="ARBA" id="ARBA00022729"/>
    </source>
</evidence>
<feature type="domain" description="SLH" evidence="6">
    <location>
        <begin position="507"/>
        <end position="566"/>
    </location>
</feature>
<dbReference type="PROSITE" id="PS51272">
    <property type="entry name" value="SLH"/>
    <property type="match status" value="3"/>
</dbReference>
<keyword evidence="8" id="KW-1185">Reference proteome</keyword>
<evidence type="ECO:0000256" key="1">
    <source>
        <dbReference type="ARBA" id="ARBA00004196"/>
    </source>
</evidence>
<protein>
    <submittedName>
        <fullName evidence="7">ABC transporter substrate-binding protein</fullName>
    </submittedName>
</protein>
<accession>A0ABT3X320</accession>
<proteinExistence type="inferred from homology"/>
<feature type="chain" id="PRO_5045171039" evidence="5">
    <location>
        <begin position="30"/>
        <end position="699"/>
    </location>
</feature>